<organism evidence="2 3">
    <name type="scientific">Dovyalis caffra</name>
    <dbReference type="NCBI Taxonomy" id="77055"/>
    <lineage>
        <taxon>Eukaryota</taxon>
        <taxon>Viridiplantae</taxon>
        <taxon>Streptophyta</taxon>
        <taxon>Embryophyta</taxon>
        <taxon>Tracheophyta</taxon>
        <taxon>Spermatophyta</taxon>
        <taxon>Magnoliopsida</taxon>
        <taxon>eudicotyledons</taxon>
        <taxon>Gunneridae</taxon>
        <taxon>Pentapetalae</taxon>
        <taxon>rosids</taxon>
        <taxon>fabids</taxon>
        <taxon>Malpighiales</taxon>
        <taxon>Salicaceae</taxon>
        <taxon>Flacourtieae</taxon>
        <taxon>Dovyalis</taxon>
    </lineage>
</organism>
<reference evidence="2 3" key="1">
    <citation type="submission" date="2024-01" db="EMBL/GenBank/DDBJ databases">
        <authorList>
            <person name="Waweru B."/>
        </authorList>
    </citation>
    <scope>NUCLEOTIDE SEQUENCE [LARGE SCALE GENOMIC DNA]</scope>
</reference>
<dbReference type="EMBL" id="CAWUPB010001160">
    <property type="protein sequence ID" value="CAK7343038.1"/>
    <property type="molecule type" value="Genomic_DNA"/>
</dbReference>
<dbReference type="AlphaFoldDB" id="A0AAV1S0L2"/>
<dbReference type="PANTHER" id="PTHR36063:SF1">
    <property type="entry name" value="ARABIDOPSIS THALIANA GENOMIC DNA, CHROMOSOME 5, P1 CLONE:MOK16"/>
    <property type="match status" value="1"/>
</dbReference>
<proteinExistence type="predicted"/>
<accession>A0AAV1S0L2</accession>
<name>A0AAV1S0L2_9ROSI</name>
<dbReference type="PANTHER" id="PTHR36063">
    <property type="entry name" value="ARABIDOPSIS THALIANA GENOMIC DNA, CHROMOSOME 5, P1 CLONE:MOK16"/>
    <property type="match status" value="1"/>
</dbReference>
<gene>
    <name evidence="2" type="ORF">DCAF_LOCUS17103</name>
</gene>
<sequence length="92" mass="10421">MAKKVRGSQYSWIEVAPAPIIYPHKPSNSPSLETIAEEGRINLFSMAKKIRGFRSWIEVAPAPIIYPRKPSNSPRLETITEEGNEEHDEEDS</sequence>
<comment type="caution">
    <text evidence="2">The sequence shown here is derived from an EMBL/GenBank/DDBJ whole genome shotgun (WGS) entry which is preliminary data.</text>
</comment>
<evidence type="ECO:0000256" key="1">
    <source>
        <dbReference type="SAM" id="MobiDB-lite"/>
    </source>
</evidence>
<feature type="region of interest" description="Disordered" evidence="1">
    <location>
        <begin position="68"/>
        <end position="92"/>
    </location>
</feature>
<feature type="compositionally biased region" description="Acidic residues" evidence="1">
    <location>
        <begin position="79"/>
        <end position="92"/>
    </location>
</feature>
<dbReference type="Proteomes" id="UP001314170">
    <property type="component" value="Unassembled WGS sequence"/>
</dbReference>
<protein>
    <submittedName>
        <fullName evidence="2">Uncharacterized protein</fullName>
    </submittedName>
</protein>
<keyword evidence="3" id="KW-1185">Reference proteome</keyword>
<evidence type="ECO:0000313" key="3">
    <source>
        <dbReference type="Proteomes" id="UP001314170"/>
    </source>
</evidence>
<evidence type="ECO:0000313" key="2">
    <source>
        <dbReference type="EMBL" id="CAK7343038.1"/>
    </source>
</evidence>